<accession>A0A7D5T3I4</accession>
<dbReference type="PANTHER" id="PTHR43975">
    <property type="entry name" value="ZGC:101858"/>
    <property type="match status" value="1"/>
</dbReference>
<dbReference type="InterPro" id="IPR002347">
    <property type="entry name" value="SDR_fam"/>
</dbReference>
<dbReference type="GeneID" id="56082915"/>
<gene>
    <name evidence="3" type="ORF">HZS54_09960</name>
</gene>
<dbReference type="Pfam" id="PF00106">
    <property type="entry name" value="adh_short"/>
    <property type="match status" value="1"/>
</dbReference>
<dbReference type="CDD" id="cd05233">
    <property type="entry name" value="SDR_c"/>
    <property type="match status" value="1"/>
</dbReference>
<dbReference type="RefSeq" id="WP_179922400.1">
    <property type="nucleotide sequence ID" value="NZ_CP058909.1"/>
</dbReference>
<dbReference type="SUPFAM" id="SSF51735">
    <property type="entry name" value="NAD(P)-binding Rossmann-fold domains"/>
    <property type="match status" value="1"/>
</dbReference>
<reference evidence="3 4" key="1">
    <citation type="submission" date="2020-07" db="EMBL/GenBank/DDBJ databases">
        <title>Halosimplex litoreum sp. nov. and Halosimplex rubrum sp. nov., isolated from different salt environments.</title>
        <authorList>
            <person name="Cui H."/>
        </authorList>
    </citation>
    <scope>NUCLEOTIDE SEQUENCE [LARGE SCALE GENOMIC DNA]</scope>
    <source>
        <strain evidence="3 4">R2</strain>
    </source>
</reference>
<evidence type="ECO:0000313" key="3">
    <source>
        <dbReference type="EMBL" id="QLH81931.1"/>
    </source>
</evidence>
<dbReference type="InterPro" id="IPR036291">
    <property type="entry name" value="NAD(P)-bd_dom_sf"/>
</dbReference>
<feature type="region of interest" description="Disordered" evidence="2">
    <location>
        <begin position="196"/>
        <end position="215"/>
    </location>
</feature>
<comment type="similarity">
    <text evidence="1">Belongs to the short-chain dehydrogenases/reductases (SDR) family.</text>
</comment>
<dbReference type="PRINTS" id="PR00081">
    <property type="entry name" value="GDHRDH"/>
</dbReference>
<evidence type="ECO:0000313" key="4">
    <source>
        <dbReference type="Proteomes" id="UP000509346"/>
    </source>
</evidence>
<proteinExistence type="inferred from homology"/>
<evidence type="ECO:0000256" key="2">
    <source>
        <dbReference type="SAM" id="MobiDB-lite"/>
    </source>
</evidence>
<dbReference type="AlphaFoldDB" id="A0A7D5T3I4"/>
<name>A0A7D5T3I4_9EURY</name>
<organism evidence="3 4">
    <name type="scientific">Halosimplex pelagicum</name>
    <dbReference type="NCBI Taxonomy" id="869886"/>
    <lineage>
        <taxon>Archaea</taxon>
        <taxon>Methanobacteriati</taxon>
        <taxon>Methanobacteriota</taxon>
        <taxon>Stenosarchaea group</taxon>
        <taxon>Halobacteria</taxon>
        <taxon>Halobacteriales</taxon>
        <taxon>Haloarculaceae</taxon>
        <taxon>Halosimplex</taxon>
    </lineage>
</organism>
<keyword evidence="4" id="KW-1185">Reference proteome</keyword>
<dbReference type="PANTHER" id="PTHR43975:SF2">
    <property type="entry name" value="EG:BACR7A4.14 PROTEIN-RELATED"/>
    <property type="match status" value="1"/>
</dbReference>
<dbReference type="Gene3D" id="3.40.50.720">
    <property type="entry name" value="NAD(P)-binding Rossmann-like Domain"/>
    <property type="match status" value="1"/>
</dbReference>
<dbReference type="PRINTS" id="PR00080">
    <property type="entry name" value="SDRFAMILY"/>
</dbReference>
<evidence type="ECO:0000256" key="1">
    <source>
        <dbReference type="RuleBase" id="RU000363"/>
    </source>
</evidence>
<dbReference type="Proteomes" id="UP000509346">
    <property type="component" value="Chromosome"/>
</dbReference>
<dbReference type="KEGG" id="hpel:HZS54_09960"/>
<dbReference type="OrthoDB" id="161871at2157"/>
<sequence length="247" mass="26614">MSTEQSLDGQAAIVTGASSGIGEATAHALAEDGADVALAARREERLESIAADLEDAYGVETLVVPTNVRSEDAVDALVEKTVTEFGRLDLLVNNVGVVAGDGVDDLSTEDYRTMMEVNVDGYFFATRAALPHLRESSGTVVFIGSFAGQYPRPFNPVYAASKWWVRGFAKSVSADAGEDDVAVTTINPAEVRSEFASESGESFEERFEEGEASEPTEIADAVRFAAKQDPSMVSEMDLYRRDKLTFF</sequence>
<protein>
    <submittedName>
        <fullName evidence="3">SDR family oxidoreductase</fullName>
    </submittedName>
</protein>
<dbReference type="FunFam" id="3.40.50.720:FF:000084">
    <property type="entry name" value="Short-chain dehydrogenase reductase"/>
    <property type="match status" value="1"/>
</dbReference>
<dbReference type="EMBL" id="CP058909">
    <property type="protein sequence ID" value="QLH81931.1"/>
    <property type="molecule type" value="Genomic_DNA"/>
</dbReference>